<protein>
    <recommendedName>
        <fullName evidence="5">RNA polymerase sigma factor 70 region 4 type 2 domain-containing protein</fullName>
    </recommendedName>
</protein>
<evidence type="ECO:0000256" key="1">
    <source>
        <dbReference type="ARBA" id="ARBA00023015"/>
    </source>
</evidence>
<gene>
    <name evidence="6" type="ORF">HLI_12820</name>
</gene>
<evidence type="ECO:0000259" key="5">
    <source>
        <dbReference type="Pfam" id="PF08281"/>
    </source>
</evidence>
<proteinExistence type="predicted"/>
<dbReference type="GO" id="GO:0016987">
    <property type="term" value="F:sigma factor activity"/>
    <property type="evidence" value="ECO:0007669"/>
    <property type="project" value="UniProtKB-KW"/>
</dbReference>
<dbReference type="EMBL" id="CP026118">
    <property type="protein sequence ID" value="QAS53011.1"/>
    <property type="molecule type" value="Genomic_DNA"/>
</dbReference>
<dbReference type="SUPFAM" id="SSF88659">
    <property type="entry name" value="Sigma3 and sigma4 domains of RNA polymerase sigma factors"/>
    <property type="match status" value="1"/>
</dbReference>
<keyword evidence="2" id="KW-0731">Sigma factor</keyword>
<dbReference type="InterPro" id="IPR013249">
    <property type="entry name" value="RNA_pol_sigma70_r4_t2"/>
</dbReference>
<keyword evidence="4" id="KW-0804">Transcription</keyword>
<dbReference type="PANTHER" id="PTHR43133">
    <property type="entry name" value="RNA POLYMERASE ECF-TYPE SIGMA FACTO"/>
    <property type="match status" value="1"/>
</dbReference>
<keyword evidence="3" id="KW-0238">DNA-binding</keyword>
<dbReference type="OrthoDB" id="2381154at2"/>
<dbReference type="Proteomes" id="UP000287756">
    <property type="component" value="Chromosome"/>
</dbReference>
<evidence type="ECO:0000313" key="6">
    <source>
        <dbReference type="EMBL" id="QAS53011.1"/>
    </source>
</evidence>
<dbReference type="InterPro" id="IPR039425">
    <property type="entry name" value="RNA_pol_sigma-70-like"/>
</dbReference>
<dbReference type="Gene3D" id="1.10.1740.10">
    <property type="match status" value="1"/>
</dbReference>
<dbReference type="GO" id="GO:0003677">
    <property type="term" value="F:DNA binding"/>
    <property type="evidence" value="ECO:0007669"/>
    <property type="project" value="UniProtKB-KW"/>
</dbReference>
<feature type="domain" description="RNA polymerase sigma factor 70 region 4 type 2" evidence="5">
    <location>
        <begin position="128"/>
        <end position="178"/>
    </location>
</feature>
<dbReference type="Pfam" id="PF08281">
    <property type="entry name" value="Sigma70_r4_2"/>
    <property type="match status" value="1"/>
</dbReference>
<evidence type="ECO:0000256" key="2">
    <source>
        <dbReference type="ARBA" id="ARBA00023082"/>
    </source>
</evidence>
<dbReference type="InterPro" id="IPR036388">
    <property type="entry name" value="WH-like_DNA-bd_sf"/>
</dbReference>
<accession>A0A410ME62</accession>
<dbReference type="Gene3D" id="1.10.10.10">
    <property type="entry name" value="Winged helix-like DNA-binding domain superfamily/Winged helix DNA-binding domain"/>
    <property type="match status" value="1"/>
</dbReference>
<dbReference type="KEGG" id="hli:HLI_12820"/>
<dbReference type="GO" id="GO:0006352">
    <property type="term" value="P:DNA-templated transcription initiation"/>
    <property type="evidence" value="ECO:0007669"/>
    <property type="project" value="InterPro"/>
</dbReference>
<name>A0A410ME62_9BACI</name>
<evidence type="ECO:0000256" key="3">
    <source>
        <dbReference type="ARBA" id="ARBA00023125"/>
    </source>
</evidence>
<dbReference type="InterPro" id="IPR013324">
    <property type="entry name" value="RNA_pol_sigma_r3/r4-like"/>
</dbReference>
<dbReference type="PANTHER" id="PTHR43133:SF8">
    <property type="entry name" value="RNA POLYMERASE SIGMA FACTOR HI_1459-RELATED"/>
    <property type="match status" value="1"/>
</dbReference>
<evidence type="ECO:0000313" key="7">
    <source>
        <dbReference type="Proteomes" id="UP000287756"/>
    </source>
</evidence>
<reference evidence="6 7" key="1">
    <citation type="submission" date="2018-01" db="EMBL/GenBank/DDBJ databases">
        <title>The whole genome sequencing and assembly of Halobacillus litoralis ERB031 strain.</title>
        <authorList>
            <person name="Lee S.-J."/>
            <person name="Park M.-K."/>
            <person name="Kim J.-Y."/>
            <person name="Lee Y.-J."/>
            <person name="Yi H."/>
            <person name="Bahn Y.-S."/>
            <person name="Kim J.F."/>
            <person name="Lee D.-W."/>
        </authorList>
    </citation>
    <scope>NUCLEOTIDE SEQUENCE [LARGE SCALE GENOMIC DNA]</scope>
    <source>
        <strain evidence="6 7">ERB 031</strain>
    </source>
</reference>
<organism evidence="6 7">
    <name type="scientific">Halobacillus litoralis</name>
    <dbReference type="NCBI Taxonomy" id="45668"/>
    <lineage>
        <taxon>Bacteria</taxon>
        <taxon>Bacillati</taxon>
        <taxon>Bacillota</taxon>
        <taxon>Bacilli</taxon>
        <taxon>Bacillales</taxon>
        <taxon>Bacillaceae</taxon>
        <taxon>Halobacillus</taxon>
    </lineage>
</organism>
<sequence length="245" mass="28535">MNYKNPYLFFHVIRYSCERLKGVRKVDVTSSTVNHTLSVEEKVREDYLKLLRYCLFLTKDAWEGKDLAQESFSKALEKYEWSEIQPALLKKISYHCWVDQKRKQEKETLVSSPHLSGHTKKRGRDNSEIIERIVGRLSDKQLVSFVLKEAFQYKISEIAELLKMTDTGVKALLKRARTNVKDISEIERLQVLRTRQEEDLLYQTVIQTLTVQDPSLLIEKLPILLPPFRSTHRPSSPSNILSLAA</sequence>
<keyword evidence="1" id="KW-0805">Transcription regulation</keyword>
<evidence type="ECO:0000256" key="4">
    <source>
        <dbReference type="ARBA" id="ARBA00023163"/>
    </source>
</evidence>
<dbReference type="AlphaFoldDB" id="A0A410ME62"/>